<name>A0ABW0P4J4_9HYPH</name>
<sequence>MVFHPIFGGSADNPLSRPARTYAGPPDDVLISYPASWGSALASIPADDELAPITDGELIERFDLDPNFFTRHVPAALRRWRESPSQSPIGILGQIEASAAAEGHVFTDTTAQTRAIGSLLFVDALSPGDVRSLAKDRKLIRIGGSIASTLDDDGRRRLFKAVFGFVLWERRNRAKCRLGMVKVPKVLFRGLRDRDITLPSGLARRDDEPWNFHFCRTHVARRARLLETPLQTVAGTSVLSFTATRSIAEYFTGDEGNVVEIDPTAFDVVSSWSLDPALANPDPVTGRQEREWIVRLRPDFVPSATALSSRDRTYAYSTRDPIGIELLHHHTHARYELESRRVEACFAYNRSGVGGRIIYRIDDEYAFDTRRATKARTGFDPVPGPGRPALGLIYFTQEPWQSRHKNIDYFENDAA</sequence>
<evidence type="ECO:0000313" key="1">
    <source>
        <dbReference type="EMBL" id="MFC5507599.1"/>
    </source>
</evidence>
<evidence type="ECO:0000313" key="2">
    <source>
        <dbReference type="Proteomes" id="UP001596060"/>
    </source>
</evidence>
<reference evidence="2" key="1">
    <citation type="journal article" date="2019" name="Int. J. Syst. Evol. Microbiol.">
        <title>The Global Catalogue of Microorganisms (GCM) 10K type strain sequencing project: providing services to taxonomists for standard genome sequencing and annotation.</title>
        <authorList>
            <consortium name="The Broad Institute Genomics Platform"/>
            <consortium name="The Broad Institute Genome Sequencing Center for Infectious Disease"/>
            <person name="Wu L."/>
            <person name="Ma J."/>
        </authorList>
    </citation>
    <scope>NUCLEOTIDE SEQUENCE [LARGE SCALE GENOMIC DNA]</scope>
    <source>
        <strain evidence="2">CCUG 43117</strain>
    </source>
</reference>
<protein>
    <submittedName>
        <fullName evidence="1">Uncharacterized protein</fullName>
    </submittedName>
</protein>
<accession>A0ABW0P4J4</accession>
<proteinExistence type="predicted"/>
<keyword evidence="2" id="KW-1185">Reference proteome</keyword>
<dbReference type="EMBL" id="JBHSLU010000063">
    <property type="protein sequence ID" value="MFC5507599.1"/>
    <property type="molecule type" value="Genomic_DNA"/>
</dbReference>
<gene>
    <name evidence="1" type="ORF">ACFPN9_20355</name>
</gene>
<dbReference type="Proteomes" id="UP001596060">
    <property type="component" value="Unassembled WGS sequence"/>
</dbReference>
<comment type="caution">
    <text evidence="1">The sequence shown here is derived from an EMBL/GenBank/DDBJ whole genome shotgun (WGS) entry which is preliminary data.</text>
</comment>
<organism evidence="1 2">
    <name type="scientific">Bosea massiliensis</name>
    <dbReference type="NCBI Taxonomy" id="151419"/>
    <lineage>
        <taxon>Bacteria</taxon>
        <taxon>Pseudomonadati</taxon>
        <taxon>Pseudomonadota</taxon>
        <taxon>Alphaproteobacteria</taxon>
        <taxon>Hyphomicrobiales</taxon>
        <taxon>Boseaceae</taxon>
        <taxon>Bosea</taxon>
    </lineage>
</organism>
<dbReference type="RefSeq" id="WP_377817516.1">
    <property type="nucleotide sequence ID" value="NZ_JBHSLU010000063.1"/>
</dbReference>